<evidence type="ECO:0000313" key="2">
    <source>
        <dbReference type="Proteomes" id="UP000046393"/>
    </source>
</evidence>
<keyword evidence="2" id="KW-1185">Reference proteome</keyword>
<evidence type="ECO:0000313" key="3">
    <source>
        <dbReference type="WBParaSite" id="SMUV_0000269801-mRNA-1"/>
    </source>
</evidence>
<name>A0A0N5AEN3_9BILA</name>
<organism evidence="2 3">
    <name type="scientific">Syphacia muris</name>
    <dbReference type="NCBI Taxonomy" id="451379"/>
    <lineage>
        <taxon>Eukaryota</taxon>
        <taxon>Metazoa</taxon>
        <taxon>Ecdysozoa</taxon>
        <taxon>Nematoda</taxon>
        <taxon>Chromadorea</taxon>
        <taxon>Rhabditida</taxon>
        <taxon>Spirurina</taxon>
        <taxon>Oxyuridomorpha</taxon>
        <taxon>Oxyuroidea</taxon>
        <taxon>Oxyuridae</taxon>
        <taxon>Syphacia</taxon>
    </lineage>
</organism>
<evidence type="ECO:0000256" key="1">
    <source>
        <dbReference type="SAM" id="MobiDB-lite"/>
    </source>
</evidence>
<dbReference type="WBParaSite" id="SMUV_0000269801-mRNA-1">
    <property type="protein sequence ID" value="SMUV_0000269801-mRNA-1"/>
    <property type="gene ID" value="SMUV_0000269801"/>
</dbReference>
<proteinExistence type="predicted"/>
<sequence>MSSNSEHCTSSITASEEIPRYWKSCCSGRVRDLAKRFEQPTTTHLKNSFSRASRKRLYQNSDKREKSV</sequence>
<dbReference type="Proteomes" id="UP000046393">
    <property type="component" value="Unplaced"/>
</dbReference>
<reference evidence="3" key="1">
    <citation type="submission" date="2017-02" db="UniProtKB">
        <authorList>
            <consortium name="WormBaseParasite"/>
        </authorList>
    </citation>
    <scope>IDENTIFICATION</scope>
</reference>
<protein>
    <submittedName>
        <fullName evidence="3">HTH psq-type domain-containing protein</fullName>
    </submittedName>
</protein>
<feature type="region of interest" description="Disordered" evidence="1">
    <location>
        <begin position="44"/>
        <end position="68"/>
    </location>
</feature>
<dbReference type="AlphaFoldDB" id="A0A0N5AEN3"/>
<accession>A0A0N5AEN3</accession>